<dbReference type="Gene3D" id="2.70.70.10">
    <property type="entry name" value="Glucose Permease (Domain IIA)"/>
    <property type="match status" value="1"/>
</dbReference>
<dbReference type="GO" id="GO:0004222">
    <property type="term" value="F:metalloendopeptidase activity"/>
    <property type="evidence" value="ECO:0007669"/>
    <property type="project" value="TreeGrafter"/>
</dbReference>
<dbReference type="InterPro" id="IPR018392">
    <property type="entry name" value="LysM"/>
</dbReference>
<dbReference type="CDD" id="cd12797">
    <property type="entry name" value="M23_peptidase"/>
    <property type="match status" value="1"/>
</dbReference>
<dbReference type="Proteomes" id="UP000176725">
    <property type="component" value="Unassembled WGS sequence"/>
</dbReference>
<keyword evidence="1" id="KW-0472">Membrane</keyword>
<evidence type="ECO:0000313" key="3">
    <source>
        <dbReference type="EMBL" id="OGM64362.1"/>
    </source>
</evidence>
<comment type="caution">
    <text evidence="3">The sequence shown here is derived from an EMBL/GenBank/DDBJ whole genome shotgun (WGS) entry which is preliminary data.</text>
</comment>
<dbReference type="AlphaFoldDB" id="A0A1F8BK28"/>
<reference evidence="3 4" key="1">
    <citation type="journal article" date="2016" name="Nat. Commun.">
        <title>Thousands of microbial genomes shed light on interconnected biogeochemical processes in an aquifer system.</title>
        <authorList>
            <person name="Anantharaman K."/>
            <person name="Brown C.T."/>
            <person name="Hug L.A."/>
            <person name="Sharon I."/>
            <person name="Castelle C.J."/>
            <person name="Probst A.J."/>
            <person name="Thomas B.C."/>
            <person name="Singh A."/>
            <person name="Wilkins M.J."/>
            <person name="Karaoz U."/>
            <person name="Brodie E.L."/>
            <person name="Williams K.H."/>
            <person name="Hubbard S.S."/>
            <person name="Banfield J.F."/>
        </authorList>
    </citation>
    <scope>NUCLEOTIDE SEQUENCE [LARGE SCALE GENOMIC DNA]</scope>
</reference>
<feature type="transmembrane region" description="Helical" evidence="1">
    <location>
        <begin position="110"/>
        <end position="130"/>
    </location>
</feature>
<organism evidence="3 4">
    <name type="scientific">Candidatus Woesebacteria bacterium RIFCSPLOWO2_01_FULL_39_25</name>
    <dbReference type="NCBI Taxonomy" id="1802521"/>
    <lineage>
        <taxon>Bacteria</taxon>
        <taxon>Candidatus Woeseibacteriota</taxon>
    </lineage>
</organism>
<name>A0A1F8BK28_9BACT</name>
<dbReference type="InterPro" id="IPR016047">
    <property type="entry name" value="M23ase_b-sheet_dom"/>
</dbReference>
<dbReference type="SMART" id="SM00257">
    <property type="entry name" value="LysM"/>
    <property type="match status" value="2"/>
</dbReference>
<evidence type="ECO:0000259" key="2">
    <source>
        <dbReference type="PROSITE" id="PS51782"/>
    </source>
</evidence>
<keyword evidence="1" id="KW-0812">Transmembrane</keyword>
<dbReference type="Pfam" id="PF01551">
    <property type="entry name" value="Peptidase_M23"/>
    <property type="match status" value="1"/>
</dbReference>
<keyword evidence="1" id="KW-1133">Transmembrane helix</keyword>
<feature type="domain" description="LysM" evidence="2">
    <location>
        <begin position="222"/>
        <end position="270"/>
    </location>
</feature>
<evidence type="ECO:0000313" key="4">
    <source>
        <dbReference type="Proteomes" id="UP000176725"/>
    </source>
</evidence>
<accession>A0A1F8BK28</accession>
<dbReference type="SUPFAM" id="SSF54106">
    <property type="entry name" value="LysM domain"/>
    <property type="match status" value="1"/>
</dbReference>
<dbReference type="EMBL" id="MGHH01000010">
    <property type="protein sequence ID" value="OGM64362.1"/>
    <property type="molecule type" value="Genomic_DNA"/>
</dbReference>
<dbReference type="Pfam" id="PF01476">
    <property type="entry name" value="LysM"/>
    <property type="match status" value="2"/>
</dbReference>
<dbReference type="SUPFAM" id="SSF51261">
    <property type="entry name" value="Duplicated hybrid motif"/>
    <property type="match status" value="1"/>
</dbReference>
<dbReference type="STRING" id="1802521.A2893_00645"/>
<feature type="domain" description="LysM" evidence="2">
    <location>
        <begin position="172"/>
        <end position="216"/>
    </location>
</feature>
<protein>
    <recommendedName>
        <fullName evidence="2">LysM domain-containing protein</fullName>
    </recommendedName>
</protein>
<sequence length="419" mass="46322">MINFPFRKKNPNLPLNGLNKPQALRVGDSPGRRQPEYEFMQNFWSNKKRPLFTKVLFSKAPLIIELKEFFKEFFSYLGVILHLSFIRFETSKNIFVTVLYRQRGKNAKRFVHSGMAGLAFVGVMIAPVIAQEFPGTRVDPWEIETASSVLSTSVEEGGIETDFSDKPRGKIIEYSVSEGDTVSSIAQKFGVSTDTILWQNDIDEKDRIKPGQTIEILPVTGVSHKVAKGETVFSIAKKYDAPEQAIVDFPYNTFVNDETFELAIGQIIIVPEGIKPVERAPTARPRIRQLTPDAGTVVASGAFVWPTSGQISQGFAWYHKGVDIANRSAPDILAADSGTVVVAGWPDNYGYGNRVIIDHGNGYKTLYGHLSKIYVVSGQTVSRGSAIGKMGSTGRSTGNHLHFEVVKNGTYISPLTVLR</sequence>
<dbReference type="PROSITE" id="PS51782">
    <property type="entry name" value="LYSM"/>
    <property type="match status" value="2"/>
</dbReference>
<evidence type="ECO:0000256" key="1">
    <source>
        <dbReference type="SAM" id="Phobius"/>
    </source>
</evidence>
<gene>
    <name evidence="3" type="ORF">A2893_00645</name>
</gene>
<dbReference type="Gene3D" id="3.10.350.10">
    <property type="entry name" value="LysM domain"/>
    <property type="match status" value="2"/>
</dbReference>
<proteinExistence type="predicted"/>
<dbReference type="InterPro" id="IPR050570">
    <property type="entry name" value="Cell_wall_metabolism_enzyme"/>
</dbReference>
<dbReference type="CDD" id="cd00118">
    <property type="entry name" value="LysM"/>
    <property type="match status" value="2"/>
</dbReference>
<dbReference type="PANTHER" id="PTHR21666">
    <property type="entry name" value="PEPTIDASE-RELATED"/>
    <property type="match status" value="1"/>
</dbReference>
<dbReference type="PANTHER" id="PTHR21666:SF270">
    <property type="entry name" value="MUREIN HYDROLASE ACTIVATOR ENVC"/>
    <property type="match status" value="1"/>
</dbReference>
<dbReference type="InterPro" id="IPR036779">
    <property type="entry name" value="LysM_dom_sf"/>
</dbReference>
<dbReference type="InterPro" id="IPR011055">
    <property type="entry name" value="Dup_hybrid_motif"/>
</dbReference>